<proteinExistence type="predicted"/>
<feature type="compositionally biased region" description="Basic residues" evidence="1">
    <location>
        <begin position="461"/>
        <end position="474"/>
    </location>
</feature>
<feature type="region of interest" description="Disordered" evidence="1">
    <location>
        <begin position="85"/>
        <end position="140"/>
    </location>
</feature>
<dbReference type="EMBL" id="MLYV02000581">
    <property type="protein sequence ID" value="PSR82592.1"/>
    <property type="molecule type" value="Genomic_DNA"/>
</dbReference>
<accession>A0A2R6P0M6</accession>
<keyword evidence="3" id="KW-1185">Reference proteome</keyword>
<comment type="caution">
    <text evidence="2">The sequence shown here is derived from an EMBL/GenBank/DDBJ whole genome shotgun (WGS) entry which is preliminary data.</text>
</comment>
<feature type="region of interest" description="Disordered" evidence="1">
    <location>
        <begin position="461"/>
        <end position="489"/>
    </location>
</feature>
<feature type="compositionally biased region" description="Basic residues" evidence="1">
    <location>
        <begin position="119"/>
        <end position="133"/>
    </location>
</feature>
<feature type="region of interest" description="Disordered" evidence="1">
    <location>
        <begin position="261"/>
        <end position="293"/>
    </location>
</feature>
<dbReference type="Proteomes" id="UP000186601">
    <property type="component" value="Unassembled WGS sequence"/>
</dbReference>
<dbReference type="OrthoDB" id="3055857at2759"/>
<evidence type="ECO:0000313" key="2">
    <source>
        <dbReference type="EMBL" id="PSR82592.1"/>
    </source>
</evidence>
<feature type="region of interest" description="Disordered" evidence="1">
    <location>
        <begin position="377"/>
        <end position="401"/>
    </location>
</feature>
<sequence length="592" mass="64845">MSKKVKHVPEAAGCTAAQEAVPRTPVVPHHHPIFPLGTQQINDSIFETPVSFVSDETLIKPYAETLAPMQFSPLPVARRMLSRTSSHNLKENPSANSRRELASPFNSRPGSRASSPFRAPKRTPARPISHTKSRTLSTSLAKQHNKTINFDQTPDLRQSNDSLFDSSYNISAPSTMYQTTGHSRTASIPTMSSALLDNISSHDWLVPPKALSRSPPSYEDMQLDAFQAEHESFYFDTPAKISTPARKRSATITYNNFRSKDPETTALDSATSSPDDVLMADTVSPDSECPRRPRRRRRTIVHMTSDSIFSSALDFSSYTSESSPTKVHQRFLDNQPSDGMQNIQLPTSALPPSSDLSAALVLDPAFSPAPVSAVATQSTDSGKNAPVTIHSGSAIPPTPEQYSLKTTRSLSLPENPSAGGDELRDMFTMLEIDADPLHDVADANDSGIGLGKIRSPMLTTHPRRTKEQTHRRKRGDTIRASDFPQPSVRPTVSFDGVVARPLSDAISTECPLPRPQIMTRRTRSGTVTLANADAQHSIAKPSTGRRSQLRNPMRVNNGRPGIMMKIDDDPLPPQGSDSEDDELLLTGEMWKD</sequence>
<dbReference type="AlphaFoldDB" id="A0A2R6P0M6"/>
<reference evidence="2 3" key="1">
    <citation type="submission" date="2018-02" db="EMBL/GenBank/DDBJ databases">
        <title>Genome sequence of the basidiomycete white-rot fungus Phlebia centrifuga.</title>
        <authorList>
            <person name="Granchi Z."/>
            <person name="Peng M."/>
            <person name="de Vries R.P."/>
            <person name="Hilden K."/>
            <person name="Makela M.R."/>
            <person name="Grigoriev I."/>
            <person name="Riley R."/>
        </authorList>
    </citation>
    <scope>NUCLEOTIDE SEQUENCE [LARGE SCALE GENOMIC DNA]</scope>
    <source>
        <strain evidence="2 3">FBCC195</strain>
    </source>
</reference>
<feature type="region of interest" description="Disordered" evidence="1">
    <location>
        <begin position="538"/>
        <end position="592"/>
    </location>
</feature>
<evidence type="ECO:0000313" key="3">
    <source>
        <dbReference type="Proteomes" id="UP000186601"/>
    </source>
</evidence>
<organism evidence="2 3">
    <name type="scientific">Hermanssonia centrifuga</name>
    <dbReference type="NCBI Taxonomy" id="98765"/>
    <lineage>
        <taxon>Eukaryota</taxon>
        <taxon>Fungi</taxon>
        <taxon>Dikarya</taxon>
        <taxon>Basidiomycota</taxon>
        <taxon>Agaricomycotina</taxon>
        <taxon>Agaricomycetes</taxon>
        <taxon>Polyporales</taxon>
        <taxon>Meruliaceae</taxon>
        <taxon>Hermanssonia</taxon>
    </lineage>
</organism>
<feature type="compositionally biased region" description="Polar residues" evidence="1">
    <location>
        <begin position="85"/>
        <end position="96"/>
    </location>
</feature>
<protein>
    <submittedName>
        <fullName evidence="2">Uncharacterized protein</fullName>
    </submittedName>
</protein>
<feature type="compositionally biased region" description="Polar residues" evidence="1">
    <location>
        <begin position="104"/>
        <end position="114"/>
    </location>
</feature>
<evidence type="ECO:0000256" key="1">
    <source>
        <dbReference type="SAM" id="MobiDB-lite"/>
    </source>
</evidence>
<name>A0A2R6P0M6_9APHY</name>
<gene>
    <name evidence="2" type="ORF">PHLCEN_2v6025</name>
</gene>